<dbReference type="InterPro" id="IPR045864">
    <property type="entry name" value="aa-tRNA-synth_II/BPL/LPL"/>
</dbReference>
<sequence length="325" mass="38017">MKDREFKSHKVEEFTEKIISNFKVCFRNFGYIEHSDIPINSKADTSVYFIGSTISVLKPYLITEEIPDKGYFLVQRCIRTQNLKIMLNGGKLNWSSYFRSIGTLSPYSRLNEVGMEIWEYLTEYLKIPSSDIRIRVSSKDEDLLGIWKSHRFKPCLEIDSKEQLYYKHKYGMEHIRGRNLNFALRKDDTDSFEDIGNLIVIEKGNDKLAVELAFGVSTMIARMNSLDNAIQSSTICKFSDYTEEKSYLLDSLAVAVHLIHEGLRPTASNTRGRLLRSYIRNMQSYCNRFQYSVERLCEEAKQYELDEYGKNTDVEEKLMQYMRSK</sequence>
<accession>A0A1I0G3Z3</accession>
<gene>
    <name evidence="1" type="ORF">SAMN04487772_1447</name>
</gene>
<dbReference type="STRING" id="29364.SAMN04487772_1447"/>
<proteinExistence type="predicted"/>
<dbReference type="GO" id="GO:0004812">
    <property type="term" value="F:aminoacyl-tRNA ligase activity"/>
    <property type="evidence" value="ECO:0007669"/>
    <property type="project" value="UniProtKB-KW"/>
</dbReference>
<name>A0A1I0G3Z3_9FIRM</name>
<keyword evidence="2" id="KW-1185">Reference proteome</keyword>
<dbReference type="SUPFAM" id="SSF55681">
    <property type="entry name" value="Class II aaRS and biotin synthetases"/>
    <property type="match status" value="1"/>
</dbReference>
<organism evidence="1 2">
    <name type="scientific">[Clostridium] polysaccharolyticum</name>
    <dbReference type="NCBI Taxonomy" id="29364"/>
    <lineage>
        <taxon>Bacteria</taxon>
        <taxon>Bacillati</taxon>
        <taxon>Bacillota</taxon>
        <taxon>Clostridia</taxon>
        <taxon>Lachnospirales</taxon>
        <taxon>Lachnospiraceae</taxon>
    </lineage>
</organism>
<reference evidence="1 2" key="1">
    <citation type="submission" date="2016-10" db="EMBL/GenBank/DDBJ databases">
        <authorList>
            <person name="de Groot N.N."/>
        </authorList>
    </citation>
    <scope>NUCLEOTIDE SEQUENCE [LARGE SCALE GENOMIC DNA]</scope>
    <source>
        <strain evidence="1 2">DSM 1801</strain>
    </source>
</reference>
<keyword evidence="1" id="KW-0436">Ligase</keyword>
<dbReference type="GO" id="GO:0140096">
    <property type="term" value="F:catalytic activity, acting on a protein"/>
    <property type="evidence" value="ECO:0007669"/>
    <property type="project" value="UniProtKB-ARBA"/>
</dbReference>
<dbReference type="OrthoDB" id="6636393at2"/>
<evidence type="ECO:0000313" key="1">
    <source>
        <dbReference type="EMBL" id="SET64585.1"/>
    </source>
</evidence>
<dbReference type="EMBL" id="FOHN01000044">
    <property type="protein sequence ID" value="SET64585.1"/>
    <property type="molecule type" value="Genomic_DNA"/>
</dbReference>
<dbReference type="RefSeq" id="WP_092479181.1">
    <property type="nucleotide sequence ID" value="NZ_FOHN01000044.1"/>
</dbReference>
<protein>
    <submittedName>
        <fullName evidence="1">tRNA synthetases class II (A)</fullName>
    </submittedName>
</protein>
<dbReference type="Proteomes" id="UP000199800">
    <property type="component" value="Unassembled WGS sequence"/>
</dbReference>
<dbReference type="GO" id="GO:0016740">
    <property type="term" value="F:transferase activity"/>
    <property type="evidence" value="ECO:0007669"/>
    <property type="project" value="UniProtKB-ARBA"/>
</dbReference>
<keyword evidence="1" id="KW-0030">Aminoacyl-tRNA synthetase</keyword>
<dbReference type="AlphaFoldDB" id="A0A1I0G3Z3"/>
<dbReference type="Gene3D" id="3.30.930.10">
    <property type="entry name" value="Bira Bifunctional Protein, Domain 2"/>
    <property type="match status" value="1"/>
</dbReference>
<evidence type="ECO:0000313" key="2">
    <source>
        <dbReference type="Proteomes" id="UP000199800"/>
    </source>
</evidence>